<dbReference type="PROSITE" id="PS51935">
    <property type="entry name" value="NLPC_P60"/>
    <property type="match status" value="1"/>
</dbReference>
<dbReference type="PANTHER" id="PTHR47359:SF3">
    <property type="entry name" value="NLP_P60 DOMAIN-CONTAINING PROTEIN-RELATED"/>
    <property type="match status" value="1"/>
</dbReference>
<feature type="chain" id="PRO_5009265488" evidence="5">
    <location>
        <begin position="32"/>
        <end position="292"/>
    </location>
</feature>
<protein>
    <submittedName>
        <fullName evidence="7">Cell wall-associated hydrolase, NlpC family</fullName>
    </submittedName>
</protein>
<evidence type="ECO:0000313" key="8">
    <source>
        <dbReference type="Proteomes" id="UP000199092"/>
    </source>
</evidence>
<keyword evidence="8" id="KW-1185">Reference proteome</keyword>
<dbReference type="Pfam" id="PF00877">
    <property type="entry name" value="NLPC_P60"/>
    <property type="match status" value="1"/>
</dbReference>
<keyword evidence="2" id="KW-0645">Protease</keyword>
<dbReference type="InterPro" id="IPR003646">
    <property type="entry name" value="SH3-like_bac-type"/>
</dbReference>
<dbReference type="SMART" id="SM00287">
    <property type="entry name" value="SH3b"/>
    <property type="match status" value="2"/>
</dbReference>
<dbReference type="AlphaFoldDB" id="A0A1H1XGA2"/>
<comment type="similarity">
    <text evidence="1">Belongs to the peptidase C40 family.</text>
</comment>
<keyword evidence="4" id="KW-0788">Thiol protease</keyword>
<evidence type="ECO:0000259" key="6">
    <source>
        <dbReference type="PROSITE" id="PS51935"/>
    </source>
</evidence>
<feature type="signal peptide" evidence="5">
    <location>
        <begin position="1"/>
        <end position="31"/>
    </location>
</feature>
<evidence type="ECO:0000313" key="7">
    <source>
        <dbReference type="EMBL" id="SDT08210.1"/>
    </source>
</evidence>
<dbReference type="RefSeq" id="WP_091413849.1">
    <property type="nucleotide sequence ID" value="NZ_LT629749.1"/>
</dbReference>
<reference evidence="7" key="1">
    <citation type="submission" date="2016-10" db="EMBL/GenBank/DDBJ databases">
        <authorList>
            <person name="de Groot N.N."/>
        </authorList>
    </citation>
    <scope>NUCLEOTIDE SEQUENCE [LARGE SCALE GENOMIC DNA]</scope>
    <source>
        <strain evidence="7">DSM 21741</strain>
    </source>
</reference>
<dbReference type="InterPro" id="IPR051794">
    <property type="entry name" value="PG_Endopeptidase_C40"/>
</dbReference>
<name>A0A1H1XGA2_9ACTN</name>
<evidence type="ECO:0000256" key="3">
    <source>
        <dbReference type="ARBA" id="ARBA00022801"/>
    </source>
</evidence>
<dbReference type="Gene3D" id="2.30.30.40">
    <property type="entry name" value="SH3 Domains"/>
    <property type="match status" value="1"/>
</dbReference>
<dbReference type="SUPFAM" id="SSF54001">
    <property type="entry name" value="Cysteine proteinases"/>
    <property type="match status" value="1"/>
</dbReference>
<dbReference type="Proteomes" id="UP000199092">
    <property type="component" value="Chromosome I"/>
</dbReference>
<dbReference type="InterPro" id="IPR038765">
    <property type="entry name" value="Papain-like_cys_pep_sf"/>
</dbReference>
<dbReference type="PANTHER" id="PTHR47359">
    <property type="entry name" value="PEPTIDOGLYCAN DL-ENDOPEPTIDASE CWLO"/>
    <property type="match status" value="1"/>
</dbReference>
<evidence type="ECO:0000256" key="1">
    <source>
        <dbReference type="ARBA" id="ARBA00007074"/>
    </source>
</evidence>
<organism evidence="7 8">
    <name type="scientific">Friedmanniella luteola</name>
    <dbReference type="NCBI Taxonomy" id="546871"/>
    <lineage>
        <taxon>Bacteria</taxon>
        <taxon>Bacillati</taxon>
        <taxon>Actinomycetota</taxon>
        <taxon>Actinomycetes</taxon>
        <taxon>Propionibacteriales</taxon>
        <taxon>Nocardioidaceae</taxon>
        <taxon>Friedmanniella</taxon>
    </lineage>
</organism>
<accession>A0A1H1XGA2</accession>
<dbReference type="STRING" id="546871.SAMN04488543_2987"/>
<evidence type="ECO:0000256" key="4">
    <source>
        <dbReference type="ARBA" id="ARBA00022807"/>
    </source>
</evidence>
<keyword evidence="5" id="KW-0732">Signal</keyword>
<proteinExistence type="inferred from homology"/>
<evidence type="ECO:0000256" key="2">
    <source>
        <dbReference type="ARBA" id="ARBA00022670"/>
    </source>
</evidence>
<gene>
    <name evidence="7" type="ORF">SAMN04488543_2987</name>
</gene>
<keyword evidence="3 7" id="KW-0378">Hydrolase</keyword>
<dbReference type="GO" id="GO:0008234">
    <property type="term" value="F:cysteine-type peptidase activity"/>
    <property type="evidence" value="ECO:0007669"/>
    <property type="project" value="UniProtKB-KW"/>
</dbReference>
<sequence length="292" mass="30407">MTRPLVRRLAAWTAAAGVLAGGLLGAVPAEAGTLTGTTTTRTAIRSTASAKGVVLGTLERGQRIPTTKKAVHGWVKVRFRAGTAYVAAPAITTRTTGLPAAPTRLTGTKIATARLNVRARAAGSGTLVGRIDEGASLRLTGTVRSGYAETTFAGHRRWVSVRYLATAAKAPTTKPDDAAQKAVAYARAQLGKPYRYGAAGPTSFDCSGLTSSAWKAAGVAVPRTSQQQFAAGREVAKADLRPGDLVFFYGAKPSHVAIYVGDGQIIHAPRAGRDVEYSKVAFMPYSGARRPG</sequence>
<dbReference type="InterPro" id="IPR000064">
    <property type="entry name" value="NLP_P60_dom"/>
</dbReference>
<dbReference type="GO" id="GO:0006508">
    <property type="term" value="P:proteolysis"/>
    <property type="evidence" value="ECO:0007669"/>
    <property type="project" value="UniProtKB-KW"/>
</dbReference>
<evidence type="ECO:0000256" key="5">
    <source>
        <dbReference type="SAM" id="SignalP"/>
    </source>
</evidence>
<dbReference type="EMBL" id="LT629749">
    <property type="protein sequence ID" value="SDT08210.1"/>
    <property type="molecule type" value="Genomic_DNA"/>
</dbReference>
<feature type="domain" description="NlpC/P60" evidence="6">
    <location>
        <begin position="176"/>
        <end position="292"/>
    </location>
</feature>
<dbReference type="Gene3D" id="3.90.1720.10">
    <property type="entry name" value="endopeptidase domain like (from Nostoc punctiforme)"/>
    <property type="match status" value="1"/>
</dbReference>